<dbReference type="PANTHER" id="PTHR43806">
    <property type="entry name" value="PEPTIDASE S8"/>
    <property type="match status" value="1"/>
</dbReference>
<sequence>MLEKSGPTLAKAQAQAPHGSGTPDKFNPNHGDNDDDDDDDDDEAIKMENQMAFLAFEAKLPGRSGTHDFDVRDPALSSIVREKVADQLGFLDDQLKKQNLPLPANQSSRGPVTEEPLDLGYETARSYAVHMAQVGRPDDILQQALRPSTLSGLGDFVARFTGLNMLLEKHHEQEDAAAAAVNDPSQPNSSVNPTRARTKADCHEKLYESLNDRVDCQAPQAEHLAFVRLPGPDDASLGMFLPSCMATGAQQSWHETSVMFESRSAGNEQRSRLVVCEQVRRHIANRRRLCLSFDGSKILPRSEPPMERIRALERLGRSPIKLRTLLEQDTLRDETPETRLKKARLALHLASSLDHLYPGPWIQQNWDANVLQLVNNQDSDHSGRICIPCKLDRDWKGNNPVWREFHRSCDVGHEFFLSFAQLLVDISEGEVGSLLDKDEDTRRNALFDKGEETVRNEFLKWYGQAILGCLNFALDYDIEKMQDSVVDPKERARTVLRKNITENLQRNLRQWEAQSTQYHLPPPAQTNTIATIATAMPRAAAQPVLLKLFADVDEQYEELKPDEIATNDFMTLMEKFKDKFIPPIRQLPVASSISKRIRIAVLDTGLLVDDEDTLLRSGSKRVLASLSRNFLGTSAKEGDYEDSHGHGTHVVRIMLKLAPRAEVVVIKVSNGRSLEFTKLQEIVDALEWAGGGAGADIINLSFGLTEAAKSKIGPVIQRLVLRGKLIFAAASNSGGNGRRAHPANEKGVFAIHATKEDGSSPINLNPPRDEARNNFATLGCRIPSRWKGKNVLITGTSFASPVAAAIAANTLDFVQRSPSHLQSNPRYFFGYRGMNQLMGAMSSRIGDYDYVRPWKGDMFDVEKGSTVIPEHMHEAMQRMSVGF</sequence>
<evidence type="ECO:0000256" key="2">
    <source>
        <dbReference type="ARBA" id="ARBA00022670"/>
    </source>
</evidence>
<evidence type="ECO:0000256" key="3">
    <source>
        <dbReference type="ARBA" id="ARBA00022801"/>
    </source>
</evidence>
<dbReference type="PROSITE" id="PS51892">
    <property type="entry name" value="SUBTILASE"/>
    <property type="match status" value="1"/>
</dbReference>
<evidence type="ECO:0000313" key="9">
    <source>
        <dbReference type="EMBL" id="KAK3361553.1"/>
    </source>
</evidence>
<name>A0AAE0MZ01_9PEZI</name>
<feature type="active site" description="Charge relay system" evidence="5">
    <location>
        <position position="603"/>
    </location>
</feature>
<dbReference type="InterPro" id="IPR056002">
    <property type="entry name" value="DUF7580"/>
</dbReference>
<evidence type="ECO:0000256" key="4">
    <source>
        <dbReference type="ARBA" id="ARBA00022825"/>
    </source>
</evidence>
<gene>
    <name evidence="9" type="ORF">B0T24DRAFT_684592</name>
</gene>
<protein>
    <recommendedName>
        <fullName evidence="11">Peptidase S8/S53 domain-containing protein</fullName>
    </recommendedName>
</protein>
<dbReference type="InterPro" id="IPR036852">
    <property type="entry name" value="Peptidase_S8/S53_dom_sf"/>
</dbReference>
<evidence type="ECO:0000256" key="1">
    <source>
        <dbReference type="ARBA" id="ARBA00011073"/>
    </source>
</evidence>
<evidence type="ECO:0000259" key="7">
    <source>
        <dbReference type="Pfam" id="PF00082"/>
    </source>
</evidence>
<dbReference type="Pfam" id="PF24476">
    <property type="entry name" value="DUF7580"/>
    <property type="match status" value="1"/>
</dbReference>
<comment type="similarity">
    <text evidence="1 5">Belongs to the peptidase S8 family.</text>
</comment>
<reference evidence="9" key="1">
    <citation type="journal article" date="2023" name="Mol. Phylogenet. Evol.">
        <title>Genome-scale phylogeny and comparative genomics of the fungal order Sordariales.</title>
        <authorList>
            <person name="Hensen N."/>
            <person name="Bonometti L."/>
            <person name="Westerberg I."/>
            <person name="Brannstrom I.O."/>
            <person name="Guillou S."/>
            <person name="Cros-Aarteil S."/>
            <person name="Calhoun S."/>
            <person name="Haridas S."/>
            <person name="Kuo A."/>
            <person name="Mondo S."/>
            <person name="Pangilinan J."/>
            <person name="Riley R."/>
            <person name="LaButti K."/>
            <person name="Andreopoulos B."/>
            <person name="Lipzen A."/>
            <person name="Chen C."/>
            <person name="Yan M."/>
            <person name="Daum C."/>
            <person name="Ng V."/>
            <person name="Clum A."/>
            <person name="Steindorff A."/>
            <person name="Ohm R.A."/>
            <person name="Martin F."/>
            <person name="Silar P."/>
            <person name="Natvig D.O."/>
            <person name="Lalanne C."/>
            <person name="Gautier V."/>
            <person name="Ament-Velasquez S.L."/>
            <person name="Kruys A."/>
            <person name="Hutchinson M.I."/>
            <person name="Powell A.J."/>
            <person name="Barry K."/>
            <person name="Miller A.N."/>
            <person name="Grigoriev I.V."/>
            <person name="Debuchy R."/>
            <person name="Gladieux P."/>
            <person name="Hiltunen Thoren M."/>
            <person name="Johannesson H."/>
        </authorList>
    </citation>
    <scope>NUCLEOTIDE SEQUENCE</scope>
    <source>
        <strain evidence="9">CBS 958.72</strain>
    </source>
</reference>
<comment type="caution">
    <text evidence="9">The sequence shown here is derived from an EMBL/GenBank/DDBJ whole genome shotgun (WGS) entry which is preliminary data.</text>
</comment>
<evidence type="ECO:0008006" key="11">
    <source>
        <dbReference type="Google" id="ProtNLM"/>
    </source>
</evidence>
<dbReference type="Proteomes" id="UP001287356">
    <property type="component" value="Unassembled WGS sequence"/>
</dbReference>
<dbReference type="Pfam" id="PF00082">
    <property type="entry name" value="Peptidase_S8"/>
    <property type="match status" value="1"/>
</dbReference>
<accession>A0AAE0MZ01</accession>
<evidence type="ECO:0000256" key="5">
    <source>
        <dbReference type="PROSITE-ProRule" id="PRU01240"/>
    </source>
</evidence>
<feature type="compositionally biased region" description="Polar residues" evidence="6">
    <location>
        <begin position="183"/>
        <end position="195"/>
    </location>
</feature>
<dbReference type="GO" id="GO:0006508">
    <property type="term" value="P:proteolysis"/>
    <property type="evidence" value="ECO:0007669"/>
    <property type="project" value="UniProtKB-KW"/>
</dbReference>
<dbReference type="EMBL" id="JAULSN010000011">
    <property type="protein sequence ID" value="KAK3361553.1"/>
    <property type="molecule type" value="Genomic_DNA"/>
</dbReference>
<keyword evidence="2 5" id="KW-0645">Protease</keyword>
<organism evidence="9 10">
    <name type="scientific">Lasiosphaeria ovina</name>
    <dbReference type="NCBI Taxonomy" id="92902"/>
    <lineage>
        <taxon>Eukaryota</taxon>
        <taxon>Fungi</taxon>
        <taxon>Dikarya</taxon>
        <taxon>Ascomycota</taxon>
        <taxon>Pezizomycotina</taxon>
        <taxon>Sordariomycetes</taxon>
        <taxon>Sordariomycetidae</taxon>
        <taxon>Sordariales</taxon>
        <taxon>Lasiosphaeriaceae</taxon>
        <taxon>Lasiosphaeria</taxon>
    </lineage>
</organism>
<keyword evidence="10" id="KW-1185">Reference proteome</keyword>
<evidence type="ECO:0000256" key="6">
    <source>
        <dbReference type="SAM" id="MobiDB-lite"/>
    </source>
</evidence>
<dbReference type="GO" id="GO:0004252">
    <property type="term" value="F:serine-type endopeptidase activity"/>
    <property type="evidence" value="ECO:0007669"/>
    <property type="project" value="UniProtKB-UniRule"/>
</dbReference>
<feature type="active site" description="Charge relay system" evidence="5">
    <location>
        <position position="797"/>
    </location>
</feature>
<dbReference type="InterPro" id="IPR000209">
    <property type="entry name" value="Peptidase_S8/S53_dom"/>
</dbReference>
<dbReference type="SUPFAM" id="SSF52743">
    <property type="entry name" value="Subtilisin-like"/>
    <property type="match status" value="1"/>
</dbReference>
<dbReference type="Gene3D" id="3.40.50.200">
    <property type="entry name" value="Peptidase S8/S53 domain"/>
    <property type="match status" value="1"/>
</dbReference>
<feature type="region of interest" description="Disordered" evidence="6">
    <location>
        <begin position="1"/>
        <end position="42"/>
    </location>
</feature>
<dbReference type="PROSITE" id="PS00138">
    <property type="entry name" value="SUBTILASE_SER"/>
    <property type="match status" value="1"/>
</dbReference>
<keyword evidence="3 5" id="KW-0378">Hydrolase</keyword>
<dbReference type="CDD" id="cd00306">
    <property type="entry name" value="Peptidases_S8_S53"/>
    <property type="match status" value="1"/>
</dbReference>
<dbReference type="InterPro" id="IPR023828">
    <property type="entry name" value="Peptidase_S8_Ser-AS"/>
</dbReference>
<feature type="compositionally biased region" description="Acidic residues" evidence="6">
    <location>
        <begin position="33"/>
        <end position="42"/>
    </location>
</feature>
<feature type="region of interest" description="Disordered" evidence="6">
    <location>
        <begin position="174"/>
        <end position="198"/>
    </location>
</feature>
<proteinExistence type="inferred from homology"/>
<dbReference type="AlphaFoldDB" id="A0AAE0MZ01"/>
<dbReference type="InterPro" id="IPR015500">
    <property type="entry name" value="Peptidase_S8_subtilisin-rel"/>
</dbReference>
<reference evidence="9" key="2">
    <citation type="submission" date="2023-06" db="EMBL/GenBank/DDBJ databases">
        <authorList>
            <consortium name="Lawrence Berkeley National Laboratory"/>
            <person name="Haridas S."/>
            <person name="Hensen N."/>
            <person name="Bonometti L."/>
            <person name="Westerberg I."/>
            <person name="Brannstrom I.O."/>
            <person name="Guillou S."/>
            <person name="Cros-Aarteil S."/>
            <person name="Calhoun S."/>
            <person name="Kuo A."/>
            <person name="Mondo S."/>
            <person name="Pangilinan J."/>
            <person name="Riley R."/>
            <person name="Labutti K."/>
            <person name="Andreopoulos B."/>
            <person name="Lipzen A."/>
            <person name="Chen C."/>
            <person name="Yanf M."/>
            <person name="Daum C."/>
            <person name="Ng V."/>
            <person name="Clum A."/>
            <person name="Steindorff A."/>
            <person name="Ohm R."/>
            <person name="Martin F."/>
            <person name="Silar P."/>
            <person name="Natvig D."/>
            <person name="Lalanne C."/>
            <person name="Gautier V."/>
            <person name="Ament-Velasquez S.L."/>
            <person name="Kruys A."/>
            <person name="Hutchinson M.I."/>
            <person name="Powell A.J."/>
            <person name="Barry K."/>
            <person name="Miller A.N."/>
            <person name="Grigoriev I.V."/>
            <person name="Debuchy R."/>
            <person name="Gladieux P."/>
            <person name="Thoren M.H."/>
            <person name="Johannesson H."/>
        </authorList>
    </citation>
    <scope>NUCLEOTIDE SEQUENCE</scope>
    <source>
        <strain evidence="9">CBS 958.72</strain>
    </source>
</reference>
<evidence type="ECO:0000259" key="8">
    <source>
        <dbReference type="Pfam" id="PF24476"/>
    </source>
</evidence>
<feature type="domain" description="DUF7580" evidence="8">
    <location>
        <begin position="200"/>
        <end position="510"/>
    </location>
</feature>
<evidence type="ECO:0000313" key="10">
    <source>
        <dbReference type="Proteomes" id="UP001287356"/>
    </source>
</evidence>
<dbReference type="InterPro" id="IPR050131">
    <property type="entry name" value="Peptidase_S8_subtilisin-like"/>
</dbReference>
<feature type="active site" description="Charge relay system" evidence="5">
    <location>
        <position position="646"/>
    </location>
</feature>
<feature type="domain" description="Peptidase S8/S53" evidence="7">
    <location>
        <begin position="595"/>
        <end position="812"/>
    </location>
</feature>
<dbReference type="PANTHER" id="PTHR43806:SF11">
    <property type="entry name" value="CEREVISIN-RELATED"/>
    <property type="match status" value="1"/>
</dbReference>
<dbReference type="PRINTS" id="PR00723">
    <property type="entry name" value="SUBTILISIN"/>
</dbReference>
<keyword evidence="4 5" id="KW-0720">Serine protease</keyword>